<dbReference type="AlphaFoldDB" id="A0A0L0CT85"/>
<feature type="domain" description="Duffy-binding-like" evidence="5">
    <location>
        <begin position="292"/>
        <end position="451"/>
    </location>
</feature>
<protein>
    <submittedName>
        <fullName evidence="6">Erythrocyte membrane protein 1</fullName>
    </submittedName>
</protein>
<evidence type="ECO:0000259" key="2">
    <source>
        <dbReference type="Pfam" id="PF03011"/>
    </source>
</evidence>
<dbReference type="InterPro" id="IPR042202">
    <property type="entry name" value="Duffy-ag-bd_sf"/>
</dbReference>
<organism evidence="6 7">
    <name type="scientific">Plasmodium falciparum RAJ116</name>
    <dbReference type="NCBI Taxonomy" id="580058"/>
    <lineage>
        <taxon>Eukaryota</taxon>
        <taxon>Sar</taxon>
        <taxon>Alveolata</taxon>
        <taxon>Apicomplexa</taxon>
        <taxon>Aconoidasida</taxon>
        <taxon>Haemosporida</taxon>
        <taxon>Plasmodiidae</taxon>
        <taxon>Plasmodium</taxon>
        <taxon>Plasmodium (Laverania)</taxon>
    </lineage>
</organism>
<feature type="region of interest" description="Disordered" evidence="1">
    <location>
        <begin position="872"/>
        <end position="1034"/>
    </location>
</feature>
<feature type="domain" description="Duffy-binding-like" evidence="2">
    <location>
        <begin position="627"/>
        <end position="787"/>
    </location>
</feature>
<dbReference type="FunFam" id="1.20.58.830:FF:000004">
    <property type="entry name" value="Erythrocyte membrane protein 1, PfEMP1"/>
    <property type="match status" value="1"/>
</dbReference>
<dbReference type="GO" id="GO:0016020">
    <property type="term" value="C:membrane"/>
    <property type="evidence" value="ECO:0007669"/>
    <property type="project" value="InterPro"/>
</dbReference>
<evidence type="ECO:0000313" key="6">
    <source>
        <dbReference type="EMBL" id="KNC35447.1"/>
    </source>
</evidence>
<dbReference type="Pfam" id="PF15447">
    <property type="entry name" value="NTS"/>
    <property type="match status" value="1"/>
</dbReference>
<feature type="region of interest" description="Disordered" evidence="1">
    <location>
        <begin position="788"/>
        <end position="849"/>
    </location>
</feature>
<dbReference type="InterPro" id="IPR004258">
    <property type="entry name" value="DBL"/>
</dbReference>
<evidence type="ECO:0000259" key="3">
    <source>
        <dbReference type="Pfam" id="PF05424"/>
    </source>
</evidence>
<dbReference type="Gene3D" id="1.20.1310.20">
    <property type="entry name" value="Duffy-antigen binding domain"/>
    <property type="match status" value="3"/>
</dbReference>
<dbReference type="Pfam" id="PF05424">
    <property type="entry name" value="Duffy_binding"/>
    <property type="match status" value="1"/>
</dbReference>
<feature type="region of interest" description="Disordered" evidence="1">
    <location>
        <begin position="744"/>
        <end position="764"/>
    </location>
</feature>
<evidence type="ECO:0000259" key="4">
    <source>
        <dbReference type="Pfam" id="PF15447"/>
    </source>
</evidence>
<feature type="compositionally biased region" description="Acidic residues" evidence="1">
    <location>
        <begin position="816"/>
        <end position="847"/>
    </location>
</feature>
<evidence type="ECO:0000259" key="5">
    <source>
        <dbReference type="Pfam" id="PF22672"/>
    </source>
</evidence>
<dbReference type="InterPro" id="IPR054595">
    <property type="entry name" value="DBL_C"/>
</dbReference>
<dbReference type="OrthoDB" id="10572144at2759"/>
<dbReference type="InterPro" id="IPR029210">
    <property type="entry name" value="PfEMP1_NTS"/>
</dbReference>
<dbReference type="Proteomes" id="UP000054566">
    <property type="component" value="Unassembled WGS sequence"/>
</dbReference>
<evidence type="ECO:0000256" key="1">
    <source>
        <dbReference type="SAM" id="MobiDB-lite"/>
    </source>
</evidence>
<name>A0A0L0CT85_PLAFA</name>
<dbReference type="InterPro" id="IPR008602">
    <property type="entry name" value="Duffy-antigen-binding"/>
</dbReference>
<reference evidence="7" key="1">
    <citation type="submission" date="2015-07" db="EMBL/GenBank/DDBJ databases">
        <title>Annotation of Plasmodium falciparum RAJ116.</title>
        <authorList>
            <consortium name="The Broad Institute Genome Sequencing Platform"/>
            <person name="Volkman S.K."/>
            <person name="Neafsey D.E."/>
            <person name="Dash A.P."/>
            <person name="Chitnis C.E."/>
            <person name="Hartl D.L."/>
            <person name="Young S.K."/>
            <person name="Zeng Q."/>
            <person name="Koehrsen M."/>
            <person name="Alvarado L."/>
            <person name="Berlin A."/>
            <person name="Borenstein D."/>
            <person name="Chapman S.B."/>
            <person name="Chen Z."/>
            <person name="Engels R."/>
            <person name="Freedman E."/>
            <person name="Gellesch M."/>
            <person name="Goldberg J."/>
            <person name="Griggs A."/>
            <person name="Gujja S."/>
            <person name="Heilman E.R."/>
            <person name="Heiman D.I."/>
            <person name="Howarth C."/>
            <person name="Jen D."/>
            <person name="Larson L."/>
            <person name="Mehta T."/>
            <person name="Neiman D."/>
            <person name="Park D."/>
            <person name="Pearson M."/>
            <person name="Roberts A."/>
            <person name="Saif S."/>
            <person name="Shea T."/>
            <person name="Shenoy N."/>
            <person name="Sisk P."/>
            <person name="Stolte C."/>
            <person name="Sykes S."/>
            <person name="Walk T."/>
            <person name="White J."/>
            <person name="Yandava C."/>
            <person name="Haas B."/>
            <person name="Henn M.R."/>
            <person name="Nusbaum C."/>
            <person name="Birren B."/>
        </authorList>
    </citation>
    <scope>NUCLEOTIDE SEQUENCE [LARGE SCALE GENOMIC DNA]</scope>
    <source>
        <strain evidence="7">RAJ116</strain>
    </source>
</reference>
<dbReference type="EMBL" id="GG663838">
    <property type="protein sequence ID" value="KNC35447.1"/>
    <property type="molecule type" value="Genomic_DNA"/>
</dbReference>
<accession>A0A0L0CT85</accession>
<dbReference type="Pfam" id="PF22672">
    <property type="entry name" value="DBL_C"/>
    <property type="match status" value="1"/>
</dbReference>
<feature type="compositionally biased region" description="Polar residues" evidence="1">
    <location>
        <begin position="938"/>
        <end position="964"/>
    </location>
</feature>
<feature type="compositionally biased region" description="Polar residues" evidence="1">
    <location>
        <begin position="992"/>
        <end position="1004"/>
    </location>
</feature>
<evidence type="ECO:0000313" key="7">
    <source>
        <dbReference type="Proteomes" id="UP000054566"/>
    </source>
</evidence>
<dbReference type="Pfam" id="PF03011">
    <property type="entry name" value="PFEMP"/>
    <property type="match status" value="1"/>
</dbReference>
<reference evidence="7" key="2">
    <citation type="submission" date="2015-07" db="EMBL/GenBank/DDBJ databases">
        <title>The genome sequence of Plasmodium falciparum RAJ116.</title>
        <authorList>
            <consortium name="The Broad Institute Genome Sequencing Platform"/>
            <person name="Volkman S.K."/>
            <person name="Neafsey D.E."/>
            <person name="Dash A.P."/>
            <person name="Chitnis C.E."/>
            <person name="Hartl D.L."/>
            <person name="Young S.K."/>
            <person name="Kodira C.D."/>
            <person name="Zeng Q."/>
            <person name="Koehrsen M."/>
            <person name="Godfrey P."/>
            <person name="Alvarado L."/>
            <person name="Berlin A."/>
            <person name="Borenstein D."/>
            <person name="Chen Z."/>
            <person name="Engels R."/>
            <person name="Freedman E."/>
            <person name="Gellesch M."/>
            <person name="Goldberg J."/>
            <person name="Griggs A."/>
            <person name="Gujja S."/>
            <person name="Heiman D."/>
            <person name="Hepburn T."/>
            <person name="Howarth C."/>
            <person name="Jen D."/>
            <person name="Larson L."/>
            <person name="Lewis B."/>
            <person name="Mehta T."/>
            <person name="Park D."/>
            <person name="Pearson M."/>
            <person name="Roberts A."/>
            <person name="Saif S."/>
            <person name="Shea T."/>
            <person name="Shenoy N."/>
            <person name="Sisk P."/>
            <person name="Stolte C."/>
            <person name="Sykes S."/>
            <person name="Walk T."/>
            <person name="White J."/>
            <person name="Yandava C."/>
            <person name="Wirth D.F."/>
            <person name="Nusbaum C."/>
            <person name="Birren B."/>
        </authorList>
    </citation>
    <scope>NUCLEOTIDE SEQUENCE [LARGE SCALE GENOMIC DNA]</scope>
    <source>
        <strain evidence="7">RAJ116</strain>
    </source>
</reference>
<sequence length="1245" mass="138699">MRPSQRASAATEPDYSDAKDAKDLLDKIGEKIQKQVRDEALGRSGSDLQGRLSSATFREGYNIEHVNTNVCQLIHTHDTNVTKGYDKENPCAKRSDVRFSDTEGAQCDKSKIKDNKGKSEGACAPYRRLHLCDHHLSHMQENNINDTHNLLLEVLLAAQYEGNSISQNHGKHQLTNKDSHSQLCTVLARSFADIGDIIRGKDLYIQRFSRKYMTNNQSKLGRLSLDQIREYWWEENREKIWKAITCKAQGYKYFLPKCSNDTTLAKGHCQCIDGTVPTNFDYVPQYLRWFEEWAEDFCRKKNKKLENVKKQCRKKDKNSDDRYCSRNGFDCEKTIRKIELLRMGKGCINCLYACNPYVDWINNQKEQFDKQKQKYTDEINGTSGNRGRQRRAARGSNSDNNGYEKIFYKKLQETEYKDVGKFLNLLSSEKACKEVKDSEGGTIDFEKVNSTSGGTAVGGASGTNDEKKGTFYRSKYCQPCPDCGVKKVNNGGSGNQWEKKNTDQCTRIKLYEPNKDANPTPIRILKSGDGQTEIAEKLKKFCDQINLDTLNSGVNSAGGGGNGGNSEMKELHDEWKCYQFEQLRKVGQGEEDDEYNNEVENAGGLCILQKTNGEGKVNKQKTFNNVFYYWVAHMLKDSIYWRTKKLEKCLKNGTKTKCKNGCNNDCECFKRWVKQKKDEWKPIKDHFKKQKGFKDGGVGLANGLFVLEWNLELEFANENSEEDTQNNVSAEEAKEIRHLREIIKKKKQEEADGGSGTGDPNGQKTLMDKLIEHEEGIAKDCLQKQEECNRQQAAREPAGRSLKPRADEPQTPDPTVGDDDDEDLDEVEEKAEEETAEDSATTEDTVDVCDTVDKILKLDTLKEACSLKYGPKAPSSWKCVTPTTNNDDKGSEGGQDESVVAKRRLKRSAGGKRDATAGSICVPPRRRRLYVTPLTKLTGDNTAASQVDGTTGQSQNGEAASNGPTDPVESLQAQVDEAKGGVQGTEGRVKPNGQTAEGSQSHPVSSAKALEPVGISSQTSEGKTTSKSSGKDPREALRDAFIQSAAVGTFFLWHNYKEQFKAQHGAVEALGGFGTYGVRADGPGLVPFSGPQPTLPQAPFAASQGKVGPAGLGPGAGLPRGQHGQPHGTQLEKVDLVLEKVDLVLEKVDLVLEKVDLVLEKVDLVLEKVDLVLEKVDLVLEKVDLVLEKVDLVLEKVDLVLEKVDLVLEKVDLVLEKVDLVLEKVDLVLEKVDLVLKKEDIGIKI</sequence>
<feature type="compositionally biased region" description="Basic residues" evidence="1">
    <location>
        <begin position="901"/>
        <end position="910"/>
    </location>
</feature>
<dbReference type="GO" id="GO:0046789">
    <property type="term" value="F:host cell surface receptor binding"/>
    <property type="evidence" value="ECO:0007669"/>
    <property type="project" value="InterPro"/>
</dbReference>
<feature type="domain" description="Plasmodium falciparum erythrocyte membrane protein-1 N-terminal segment" evidence="4">
    <location>
        <begin position="20"/>
        <end position="56"/>
    </location>
</feature>
<feature type="compositionally biased region" description="Low complexity" evidence="1">
    <location>
        <begin position="1016"/>
        <end position="1028"/>
    </location>
</feature>
<feature type="region of interest" description="Disordered" evidence="1">
    <location>
        <begin position="1"/>
        <end position="22"/>
    </location>
</feature>
<gene>
    <name evidence="6" type="ORF">PFLG_00575</name>
</gene>
<proteinExistence type="predicted"/>
<feature type="domain" description="Duffy-antigen binding" evidence="3">
    <location>
        <begin position="121"/>
        <end position="288"/>
    </location>
</feature>
<dbReference type="Gene3D" id="1.20.58.830">
    <property type="match status" value="2"/>
</dbReference>
<dbReference type="FunFam" id="1.20.58.830:FF:000003">
    <property type="entry name" value="Erythrocyte membrane protein 1, PfEMP1"/>
    <property type="match status" value="1"/>
</dbReference>
<feature type="region of interest" description="Disordered" evidence="1">
    <location>
        <begin position="372"/>
        <end position="398"/>
    </location>
</feature>
<dbReference type="SUPFAM" id="SSF140924">
    <property type="entry name" value="Duffy binding domain-like"/>
    <property type="match status" value="3"/>
</dbReference>